<comment type="caution">
    <text evidence="3">The sequence shown here is derived from an EMBL/GenBank/DDBJ whole genome shotgun (WGS) entry which is preliminary data.</text>
</comment>
<sequence length="128" mass="14606">MFPLAGVTLLIRYLLIKPIHNEIAGKYSRNESLYYEPNRICSIIDLREFNMLTFPAACALIILFALLLKRNSLKKNACHGHLAPPVPFDYFGKIKRKFAAMVFAILAIELYDLIYKAVTIDKPSENTD</sequence>
<keyword evidence="1" id="KW-0472">Membrane</keyword>
<dbReference type="EMBL" id="CAJNOQ010017444">
    <property type="protein sequence ID" value="CAF1399403.1"/>
    <property type="molecule type" value="Genomic_DNA"/>
</dbReference>
<feature type="transmembrane region" description="Helical" evidence="1">
    <location>
        <begin position="98"/>
        <end position="118"/>
    </location>
</feature>
<organism evidence="3 6">
    <name type="scientific">Didymodactylos carnosus</name>
    <dbReference type="NCBI Taxonomy" id="1234261"/>
    <lineage>
        <taxon>Eukaryota</taxon>
        <taxon>Metazoa</taxon>
        <taxon>Spiralia</taxon>
        <taxon>Gnathifera</taxon>
        <taxon>Rotifera</taxon>
        <taxon>Eurotatoria</taxon>
        <taxon>Bdelloidea</taxon>
        <taxon>Philodinida</taxon>
        <taxon>Philodinidae</taxon>
        <taxon>Didymodactylos</taxon>
    </lineage>
</organism>
<dbReference type="EMBL" id="CAJOBC010082865">
    <property type="protein sequence ID" value="CAF4293410.1"/>
    <property type="molecule type" value="Genomic_DNA"/>
</dbReference>
<dbReference type="Proteomes" id="UP000663829">
    <property type="component" value="Unassembled WGS sequence"/>
</dbReference>
<dbReference type="OrthoDB" id="10160637at2759"/>
<dbReference type="EMBL" id="CAJNOK010006656">
    <property type="protein sequence ID" value="CAF1010459.1"/>
    <property type="molecule type" value="Genomic_DNA"/>
</dbReference>
<evidence type="ECO:0000313" key="4">
    <source>
        <dbReference type="EMBL" id="CAF3779271.1"/>
    </source>
</evidence>
<reference evidence="3" key="1">
    <citation type="submission" date="2021-02" db="EMBL/GenBank/DDBJ databases">
        <authorList>
            <person name="Nowell W R."/>
        </authorList>
    </citation>
    <scope>NUCLEOTIDE SEQUENCE</scope>
</reference>
<evidence type="ECO:0000313" key="3">
    <source>
        <dbReference type="EMBL" id="CAF1399403.1"/>
    </source>
</evidence>
<keyword evidence="1" id="KW-1133">Transmembrane helix</keyword>
<evidence type="ECO:0000313" key="2">
    <source>
        <dbReference type="EMBL" id="CAF1010459.1"/>
    </source>
</evidence>
<protein>
    <submittedName>
        <fullName evidence="3">Uncharacterized protein</fullName>
    </submittedName>
</protein>
<gene>
    <name evidence="3" type="ORF">GPM918_LOCUS33190</name>
    <name evidence="2" type="ORF">OVA965_LOCUS15013</name>
    <name evidence="5" type="ORF">SRO942_LOCUS33873</name>
    <name evidence="4" type="ORF">TMI583_LOCUS15019</name>
</gene>
<name>A0A815L6S8_9BILA</name>
<evidence type="ECO:0000313" key="6">
    <source>
        <dbReference type="Proteomes" id="UP000663829"/>
    </source>
</evidence>
<dbReference type="Proteomes" id="UP000682733">
    <property type="component" value="Unassembled WGS sequence"/>
</dbReference>
<dbReference type="EMBL" id="CAJOBA010006664">
    <property type="protein sequence ID" value="CAF3779271.1"/>
    <property type="molecule type" value="Genomic_DNA"/>
</dbReference>
<dbReference type="Proteomes" id="UP000677228">
    <property type="component" value="Unassembled WGS sequence"/>
</dbReference>
<proteinExistence type="predicted"/>
<keyword evidence="6" id="KW-1185">Reference proteome</keyword>
<feature type="non-terminal residue" evidence="3">
    <location>
        <position position="128"/>
    </location>
</feature>
<keyword evidence="1" id="KW-0812">Transmembrane</keyword>
<dbReference type="AlphaFoldDB" id="A0A815L6S8"/>
<evidence type="ECO:0000256" key="1">
    <source>
        <dbReference type="SAM" id="Phobius"/>
    </source>
</evidence>
<dbReference type="Proteomes" id="UP000681722">
    <property type="component" value="Unassembled WGS sequence"/>
</dbReference>
<accession>A0A815L6S8</accession>
<feature type="transmembrane region" description="Helical" evidence="1">
    <location>
        <begin position="49"/>
        <end position="68"/>
    </location>
</feature>
<evidence type="ECO:0000313" key="5">
    <source>
        <dbReference type="EMBL" id="CAF4293410.1"/>
    </source>
</evidence>